<evidence type="ECO:0000313" key="3">
    <source>
        <dbReference type="EMBL" id="KAL2628625.1"/>
    </source>
</evidence>
<dbReference type="InterPro" id="IPR044974">
    <property type="entry name" value="Disease_R_plants"/>
</dbReference>
<dbReference type="Gene3D" id="3.80.10.10">
    <property type="entry name" value="Ribonuclease Inhibitor"/>
    <property type="match status" value="1"/>
</dbReference>
<sequence length="1223" mass="136736">MNPAVAPSEFPLETELQEHDLTAQVVMSDAATTLDDYQSFSDGLISQALGVLMWCELTEGSGGGAETVIVSLSNAASVIRAVMGLVEKCKSVRSRLKRIYNGWRPASPPPAEGPSAGSAQTGSKISYNEELIRIHDGVYELGSLQPQPGISSNNTITAVQCSDEGPSAGSAQAEGSPGSKISYREELIRIHDGVYELGSLQPQPGISSNNTITAAQCSGEGPSAGSAQAEGSSGSKISYREELIRIHDGVYELGSLPSGTLPSVEFVFFHGLQLASPQDNDIHLRTWTSENDAQLWPKWLKDEENFPNARILFTSYDAWAQENSTEGRFDSFTSAENVLTWLTDKNNGVGQRGCPVILIGHGTGCLLIKEVCQQAHNRLHGLDSGSATQELDFFLRFIRGMFFFSPPSLGMEFASELIPRIDSPAPWLKISERYSVDATRLGDFFMKVRRNRYNWKICAVGETQPLDLASKPLKFLQASKPLNFPYNDVMVPEGSSRYDVDFYHSINANYISISRPSDKKSMSFGFLTKFVADLCAEPEIVGQDLKSIIEDVPKTFGLDHTLDELDKWLPQGNGRREMPQVGYIGLAGMGGIGKTTLAKSFLANKCFGRPGRCTSEGFEYCCILKMDAAIDDLKSLKSSLLSKMHRWGRKMPSTLELNWRALEKKKVLILLDDVQDKSQILDARIDHGFGPGSLVMATSRVRSFLQEAGYRIHDVKKLEDRFSREFLDHAFDKCESRSIYHERVSELLRICGGLPLALEETSKYLRSRKNEKIWESALHRIKRAGAFTGSKNKNGNKLWDSLTQSYDELEDLEKYMFVDISTCFYGEEAEEVMAAWKALDSDSAVYLGCWNLLNRSLVKCSGDFAPISVTGEHSWFVKGTRLKTKHKLLKYLAEKKKRKESTYKQQRVHVFDESTRKNLLNLKLHNEQEVIRNVLIMKIDCWLSGSIDVEFISSFYNLKVLWLTKVSLSSESVAPSSLPLDRDDGATLSSLGSLLWKQSKGSGISRLVDGSLLQHLHSSPDPSGTAKFPLIHSRPLSTYKNLEHLVLNSFELEELPDCFNSLLKLDHLEISNCSKLKSLPSRFTDLVKIRRLFLIGLESLIALPTSFGSFKCLEQFELRKCSKLENFEFLLTLQSVKQLALEELQLETLHDDPPFQNLQCFELRGCRYLTTLPSWLEAPKVQHLKLIDLRSLCQDTIMLLDRIAKRLQTNLTIIDCSVPGPLI</sequence>
<accession>A0ABD1YD71</accession>
<feature type="compositionally biased region" description="Polar residues" evidence="1">
    <location>
        <begin position="202"/>
        <end position="216"/>
    </location>
</feature>
<dbReference type="EMBL" id="JBHFFA010000004">
    <property type="protein sequence ID" value="KAL2628625.1"/>
    <property type="molecule type" value="Genomic_DNA"/>
</dbReference>
<feature type="domain" description="NB-ARC" evidence="2">
    <location>
        <begin position="577"/>
        <end position="720"/>
    </location>
</feature>
<feature type="region of interest" description="Disordered" evidence="1">
    <location>
        <begin position="202"/>
        <end position="233"/>
    </location>
</feature>
<evidence type="ECO:0000259" key="2">
    <source>
        <dbReference type="Pfam" id="PF00931"/>
    </source>
</evidence>
<proteinExistence type="predicted"/>
<name>A0ABD1YD71_9MARC</name>
<dbReference type="PANTHER" id="PTHR11017:SF385">
    <property type="entry name" value="DISEASE RESISTANCE PROTEIN (TIR-NBS-LRR CLASS)-RELATED"/>
    <property type="match status" value="1"/>
</dbReference>
<feature type="compositionally biased region" description="Polar residues" evidence="1">
    <location>
        <begin position="150"/>
        <end position="160"/>
    </location>
</feature>
<dbReference type="Gene3D" id="3.40.50.300">
    <property type="entry name" value="P-loop containing nucleotide triphosphate hydrolases"/>
    <property type="match status" value="1"/>
</dbReference>
<evidence type="ECO:0000256" key="1">
    <source>
        <dbReference type="SAM" id="MobiDB-lite"/>
    </source>
</evidence>
<gene>
    <name evidence="3" type="ORF">R1flu_013311</name>
</gene>
<evidence type="ECO:0000313" key="4">
    <source>
        <dbReference type="Proteomes" id="UP001605036"/>
    </source>
</evidence>
<dbReference type="InterPro" id="IPR027417">
    <property type="entry name" value="P-loop_NTPase"/>
</dbReference>
<dbReference type="SUPFAM" id="SSF52540">
    <property type="entry name" value="P-loop containing nucleoside triphosphate hydrolases"/>
    <property type="match status" value="1"/>
</dbReference>
<dbReference type="PANTHER" id="PTHR11017">
    <property type="entry name" value="LEUCINE-RICH REPEAT-CONTAINING PROTEIN"/>
    <property type="match status" value="1"/>
</dbReference>
<organism evidence="3 4">
    <name type="scientific">Riccia fluitans</name>
    <dbReference type="NCBI Taxonomy" id="41844"/>
    <lineage>
        <taxon>Eukaryota</taxon>
        <taxon>Viridiplantae</taxon>
        <taxon>Streptophyta</taxon>
        <taxon>Embryophyta</taxon>
        <taxon>Marchantiophyta</taxon>
        <taxon>Marchantiopsida</taxon>
        <taxon>Marchantiidae</taxon>
        <taxon>Marchantiales</taxon>
        <taxon>Ricciaceae</taxon>
        <taxon>Riccia</taxon>
    </lineage>
</organism>
<dbReference type="Proteomes" id="UP001605036">
    <property type="component" value="Unassembled WGS sequence"/>
</dbReference>
<dbReference type="Pfam" id="PF00931">
    <property type="entry name" value="NB-ARC"/>
    <property type="match status" value="1"/>
</dbReference>
<dbReference type="Gene3D" id="1.10.8.430">
    <property type="entry name" value="Helical domain of apoptotic protease-activating factors"/>
    <property type="match status" value="1"/>
</dbReference>
<comment type="caution">
    <text evidence="3">The sequence shown here is derived from an EMBL/GenBank/DDBJ whole genome shotgun (WGS) entry which is preliminary data.</text>
</comment>
<protein>
    <recommendedName>
        <fullName evidence="2">NB-ARC domain-containing protein</fullName>
    </recommendedName>
</protein>
<dbReference type="InterPro" id="IPR002182">
    <property type="entry name" value="NB-ARC"/>
</dbReference>
<dbReference type="SUPFAM" id="SSF52058">
    <property type="entry name" value="L domain-like"/>
    <property type="match status" value="1"/>
</dbReference>
<dbReference type="PRINTS" id="PR00364">
    <property type="entry name" value="DISEASERSIST"/>
</dbReference>
<dbReference type="SUPFAM" id="SSF53474">
    <property type="entry name" value="alpha/beta-Hydrolases"/>
    <property type="match status" value="1"/>
</dbReference>
<feature type="region of interest" description="Disordered" evidence="1">
    <location>
        <begin position="150"/>
        <end position="179"/>
    </location>
</feature>
<feature type="compositionally biased region" description="Low complexity" evidence="1">
    <location>
        <begin position="218"/>
        <end position="233"/>
    </location>
</feature>
<keyword evidence="4" id="KW-1185">Reference proteome</keyword>
<dbReference type="InterPro" id="IPR042197">
    <property type="entry name" value="Apaf_helical"/>
</dbReference>
<dbReference type="AlphaFoldDB" id="A0ABD1YD71"/>
<reference evidence="3 4" key="1">
    <citation type="submission" date="2024-09" db="EMBL/GenBank/DDBJ databases">
        <title>Chromosome-scale assembly of Riccia fluitans.</title>
        <authorList>
            <person name="Paukszto L."/>
            <person name="Sawicki J."/>
            <person name="Karawczyk K."/>
            <person name="Piernik-Szablinska J."/>
            <person name="Szczecinska M."/>
            <person name="Mazdziarz M."/>
        </authorList>
    </citation>
    <scope>NUCLEOTIDE SEQUENCE [LARGE SCALE GENOMIC DNA]</scope>
    <source>
        <strain evidence="3">Rf_01</strain>
        <tissue evidence="3">Aerial parts of the thallus</tissue>
    </source>
</reference>
<dbReference type="InterPro" id="IPR032675">
    <property type="entry name" value="LRR_dom_sf"/>
</dbReference>
<dbReference type="InterPro" id="IPR029058">
    <property type="entry name" value="AB_hydrolase_fold"/>
</dbReference>